<evidence type="ECO:0000259" key="2">
    <source>
        <dbReference type="SMART" id="SM00856"/>
    </source>
</evidence>
<sequence length="165" mass="18169">MDSKLPLLSLVLLALIPVPAVCQIQADQTCCQNMSYPDLCAKTVESIPEHHRKTLPEIISATINVSMAEITESASNCSAIRRKIARKLDPIDLRALDDCLELFSRTISQLRKVLADLSTSNSTTTNHYYDLPTLLSGTMTNQAAACFNWKYGIGLCNAATDFVYL</sequence>
<dbReference type="SUPFAM" id="SSF101148">
    <property type="entry name" value="Plant invertase/pectin methylesterase inhibitor"/>
    <property type="match status" value="1"/>
</dbReference>
<organism evidence="3 4">
    <name type="scientific">Dorcoceras hygrometricum</name>
    <dbReference type="NCBI Taxonomy" id="472368"/>
    <lineage>
        <taxon>Eukaryota</taxon>
        <taxon>Viridiplantae</taxon>
        <taxon>Streptophyta</taxon>
        <taxon>Embryophyta</taxon>
        <taxon>Tracheophyta</taxon>
        <taxon>Spermatophyta</taxon>
        <taxon>Magnoliopsida</taxon>
        <taxon>eudicotyledons</taxon>
        <taxon>Gunneridae</taxon>
        <taxon>Pentapetalae</taxon>
        <taxon>asterids</taxon>
        <taxon>lamiids</taxon>
        <taxon>Lamiales</taxon>
        <taxon>Gesneriaceae</taxon>
        <taxon>Didymocarpoideae</taxon>
        <taxon>Trichosporeae</taxon>
        <taxon>Loxocarpinae</taxon>
        <taxon>Dorcoceras</taxon>
    </lineage>
</organism>
<reference evidence="3 4" key="1">
    <citation type="journal article" date="2015" name="Proc. Natl. Acad. Sci. U.S.A.">
        <title>The resurrection genome of Boea hygrometrica: A blueprint for survival of dehydration.</title>
        <authorList>
            <person name="Xiao L."/>
            <person name="Yang G."/>
            <person name="Zhang L."/>
            <person name="Yang X."/>
            <person name="Zhao S."/>
            <person name="Ji Z."/>
            <person name="Zhou Q."/>
            <person name="Hu M."/>
            <person name="Wang Y."/>
            <person name="Chen M."/>
            <person name="Xu Y."/>
            <person name="Jin H."/>
            <person name="Xiao X."/>
            <person name="Hu G."/>
            <person name="Bao F."/>
            <person name="Hu Y."/>
            <person name="Wan P."/>
            <person name="Li L."/>
            <person name="Deng X."/>
            <person name="Kuang T."/>
            <person name="Xiang C."/>
            <person name="Zhu J.K."/>
            <person name="Oliver M.J."/>
            <person name="He Y."/>
        </authorList>
    </citation>
    <scope>NUCLEOTIDE SEQUENCE [LARGE SCALE GENOMIC DNA]</scope>
    <source>
        <strain evidence="4">cv. XS01</strain>
    </source>
</reference>
<dbReference type="PANTHER" id="PTHR31707">
    <property type="entry name" value="PECTINESTERASE"/>
    <property type="match status" value="1"/>
</dbReference>
<feature type="domain" description="Pectinesterase inhibitor" evidence="2">
    <location>
        <begin position="22"/>
        <end position="162"/>
    </location>
</feature>
<dbReference type="EMBL" id="KQ999323">
    <property type="protein sequence ID" value="KZV41945.1"/>
    <property type="molecule type" value="Genomic_DNA"/>
</dbReference>
<keyword evidence="4" id="KW-1185">Reference proteome</keyword>
<keyword evidence="1" id="KW-0732">Signal</keyword>
<dbReference type="Proteomes" id="UP000250235">
    <property type="component" value="Unassembled WGS sequence"/>
</dbReference>
<dbReference type="SMART" id="SM00856">
    <property type="entry name" value="PMEI"/>
    <property type="match status" value="1"/>
</dbReference>
<evidence type="ECO:0000256" key="1">
    <source>
        <dbReference type="SAM" id="SignalP"/>
    </source>
</evidence>
<dbReference type="Pfam" id="PF04043">
    <property type="entry name" value="PMEI"/>
    <property type="match status" value="1"/>
</dbReference>
<dbReference type="GO" id="GO:0004857">
    <property type="term" value="F:enzyme inhibitor activity"/>
    <property type="evidence" value="ECO:0007669"/>
    <property type="project" value="InterPro"/>
</dbReference>
<dbReference type="Gene3D" id="1.20.140.40">
    <property type="entry name" value="Invertase/pectin methylesterase inhibitor family protein"/>
    <property type="match status" value="1"/>
</dbReference>
<dbReference type="CDD" id="cd15798">
    <property type="entry name" value="PMEI-like_3"/>
    <property type="match status" value="1"/>
</dbReference>
<protein>
    <submittedName>
        <fullName evidence="3">Pectinesterase</fullName>
    </submittedName>
</protein>
<feature type="signal peptide" evidence="1">
    <location>
        <begin position="1"/>
        <end position="22"/>
    </location>
</feature>
<proteinExistence type="predicted"/>
<evidence type="ECO:0000313" key="4">
    <source>
        <dbReference type="Proteomes" id="UP000250235"/>
    </source>
</evidence>
<dbReference type="OrthoDB" id="2019149at2759"/>
<evidence type="ECO:0000313" key="3">
    <source>
        <dbReference type="EMBL" id="KZV41945.1"/>
    </source>
</evidence>
<feature type="chain" id="PRO_5016446951" evidence="1">
    <location>
        <begin position="23"/>
        <end position="165"/>
    </location>
</feature>
<dbReference type="AlphaFoldDB" id="A0A2Z7C4U7"/>
<dbReference type="InterPro" id="IPR035513">
    <property type="entry name" value="Invertase/methylesterase_inhib"/>
</dbReference>
<dbReference type="NCBIfam" id="TIGR01614">
    <property type="entry name" value="PME_inhib"/>
    <property type="match status" value="1"/>
</dbReference>
<name>A0A2Z7C4U7_9LAMI</name>
<accession>A0A2Z7C4U7</accession>
<gene>
    <name evidence="3" type="ORF">F511_32078</name>
</gene>
<dbReference type="InterPro" id="IPR006501">
    <property type="entry name" value="Pectinesterase_inhib_dom"/>
</dbReference>